<dbReference type="Proteomes" id="UP001408356">
    <property type="component" value="Unassembled WGS sequence"/>
</dbReference>
<organism evidence="1 2">
    <name type="scientific">Seiridium unicorne</name>
    <dbReference type="NCBI Taxonomy" id="138068"/>
    <lineage>
        <taxon>Eukaryota</taxon>
        <taxon>Fungi</taxon>
        <taxon>Dikarya</taxon>
        <taxon>Ascomycota</taxon>
        <taxon>Pezizomycotina</taxon>
        <taxon>Sordariomycetes</taxon>
        <taxon>Xylariomycetidae</taxon>
        <taxon>Amphisphaeriales</taxon>
        <taxon>Sporocadaceae</taxon>
        <taxon>Seiridium</taxon>
    </lineage>
</organism>
<name>A0ABR2UJB2_9PEZI</name>
<evidence type="ECO:0000313" key="2">
    <source>
        <dbReference type="Proteomes" id="UP001408356"/>
    </source>
</evidence>
<sequence length="78" mass="9100">MGYSSDTVKKWYQWLEERGILLDNHNCTFLIQLQVIKCAAHENSKTPVKFCFFNFTTGRFFVTSDPLRNSENGFAKVM</sequence>
<gene>
    <name evidence="1" type="ORF">SUNI508_10996</name>
</gene>
<proteinExistence type="predicted"/>
<keyword evidence="2" id="KW-1185">Reference proteome</keyword>
<accession>A0ABR2UJB2</accession>
<dbReference type="EMBL" id="JARVKF010000423">
    <property type="protein sequence ID" value="KAK9414713.1"/>
    <property type="molecule type" value="Genomic_DNA"/>
</dbReference>
<reference evidence="1 2" key="1">
    <citation type="journal article" date="2024" name="J. Plant Pathol.">
        <title>Sequence and assembly of the genome of Seiridium unicorne, isolate CBS 538.82, causal agent of cypress canker disease.</title>
        <authorList>
            <person name="Scali E."/>
            <person name="Rocca G.D."/>
            <person name="Danti R."/>
            <person name="Garbelotto M."/>
            <person name="Barberini S."/>
            <person name="Baroncelli R."/>
            <person name="Emiliani G."/>
        </authorList>
    </citation>
    <scope>NUCLEOTIDE SEQUENCE [LARGE SCALE GENOMIC DNA]</scope>
    <source>
        <strain evidence="1 2">BM-138-508</strain>
    </source>
</reference>
<evidence type="ECO:0000313" key="1">
    <source>
        <dbReference type="EMBL" id="KAK9414713.1"/>
    </source>
</evidence>
<comment type="caution">
    <text evidence="1">The sequence shown here is derived from an EMBL/GenBank/DDBJ whole genome shotgun (WGS) entry which is preliminary data.</text>
</comment>
<protein>
    <submittedName>
        <fullName evidence="1">Uncharacterized protein</fullName>
    </submittedName>
</protein>